<comment type="caution">
    <text evidence="1">The sequence shown here is derived from an EMBL/GenBank/DDBJ whole genome shotgun (WGS) entry which is preliminary data.</text>
</comment>
<evidence type="ECO:0000313" key="1">
    <source>
        <dbReference type="EMBL" id="OOW79919.1"/>
    </source>
</evidence>
<proteinExistence type="predicted"/>
<name>A0AB73NLP3_9XANT</name>
<dbReference type="EMBL" id="LOKA01000033">
    <property type="protein sequence ID" value="OOW79919.1"/>
    <property type="molecule type" value="Genomic_DNA"/>
</dbReference>
<gene>
    <name evidence="1" type="ORF">Xclt_17265</name>
</gene>
<dbReference type="Proteomes" id="UP000190210">
    <property type="component" value="Unassembled WGS sequence"/>
</dbReference>
<sequence>MNTHDETSGGMPIQPMSSGYYWFQDPYGSPVEIVDVDVEEGFVHFIARDSPLYLPWTKSPQPDERVAFGSYYGPLRFRAALTDDALSLFKFEQEAEPSRG</sequence>
<protein>
    <recommendedName>
        <fullName evidence="3">Xylosidase</fullName>
    </recommendedName>
</protein>
<evidence type="ECO:0000313" key="2">
    <source>
        <dbReference type="Proteomes" id="UP000190210"/>
    </source>
</evidence>
<evidence type="ECO:0008006" key="3">
    <source>
        <dbReference type="Google" id="ProtNLM"/>
    </source>
</evidence>
<accession>A0AB73NLP3</accession>
<reference evidence="1 2" key="1">
    <citation type="submission" date="2015-12" db="EMBL/GenBank/DDBJ databases">
        <authorList>
            <person name="Bansal K."/>
            <person name="Midha S."/>
            <person name="Patil P.B."/>
        </authorList>
    </citation>
    <scope>NUCLEOTIDE SEQUENCE [LARGE SCALE GENOMIC DNA]</scope>
    <source>
        <strain evidence="1 2">LMG9045</strain>
    </source>
</reference>
<dbReference type="AlphaFoldDB" id="A0AB73NLP3"/>
<dbReference type="RefSeq" id="WP_078537848.1">
    <property type="nucleotide sequence ID" value="NZ_LOKA01000033.1"/>
</dbReference>
<organism evidence="1 2">
    <name type="scientific">Xanthomonas axonopodis pv. clitoriae</name>
    <dbReference type="NCBI Taxonomy" id="487828"/>
    <lineage>
        <taxon>Bacteria</taxon>
        <taxon>Pseudomonadati</taxon>
        <taxon>Pseudomonadota</taxon>
        <taxon>Gammaproteobacteria</taxon>
        <taxon>Lysobacterales</taxon>
        <taxon>Lysobacteraceae</taxon>
        <taxon>Xanthomonas</taxon>
    </lineage>
</organism>